<dbReference type="EMBL" id="ADJX01000008">
    <property type="protein sequence ID" value="OSL46580.1"/>
    <property type="molecule type" value="Genomic_DNA"/>
</dbReference>
<evidence type="ECO:0000313" key="2">
    <source>
        <dbReference type="Proteomes" id="UP000243401"/>
    </source>
</evidence>
<gene>
    <name evidence="1" type="ORF">EATG_01666</name>
</gene>
<proteinExistence type="predicted"/>
<protein>
    <submittedName>
        <fullName evidence="1">Uncharacterized protein</fullName>
    </submittedName>
</protein>
<dbReference type="AlphaFoldDB" id="A0AAJ3TYN3"/>
<evidence type="ECO:0000313" key="1">
    <source>
        <dbReference type="EMBL" id="OSL46580.1"/>
    </source>
</evidence>
<sequence>MVLITMETFNMNKNTYDTIYSLINYYEDDYLLPLNRAEIEAYKENTPAALNEAFKHWDLAVNAFEHLSKRVEMLCKRENAYLTADQIWELSNWIEDIESDVRYVGDGLIELAQRLGATITEE</sequence>
<dbReference type="Proteomes" id="UP000243401">
    <property type="component" value="Unassembled WGS sequence"/>
</dbReference>
<comment type="caution">
    <text evidence="1">The sequence shown here is derived from an EMBL/GenBank/DDBJ whole genome shotgun (WGS) entry which is preliminary data.</text>
</comment>
<organism evidence="1 2">
    <name type="scientific">Escherichia coli H605</name>
    <dbReference type="NCBI Taxonomy" id="656410"/>
    <lineage>
        <taxon>Bacteria</taxon>
        <taxon>Pseudomonadati</taxon>
        <taxon>Pseudomonadota</taxon>
        <taxon>Gammaproteobacteria</taxon>
        <taxon>Enterobacterales</taxon>
        <taxon>Enterobacteriaceae</taxon>
        <taxon>Escherichia</taxon>
    </lineage>
</organism>
<reference evidence="1 2" key="1">
    <citation type="submission" date="2010-04" db="EMBL/GenBank/DDBJ databases">
        <title>The Genome Sequence of Escherichia coli H605.</title>
        <authorList>
            <consortium name="The Broad Institute Genome Sequencing Platform"/>
            <consortium name="The Broad Institute Genome Sequencing Center for Infectious Disease"/>
            <person name="Feldgarden M."/>
            <person name="Gordon D.M."/>
            <person name="Johnson J.R."/>
            <person name="Johnston B.D."/>
            <person name="Young S."/>
            <person name="Zeng Q."/>
            <person name="Koehrsen M."/>
            <person name="Alvarado L."/>
            <person name="Berlin A.M."/>
            <person name="Borenstein D."/>
            <person name="Chapman S.B."/>
            <person name="Chen Z."/>
            <person name="Engels R."/>
            <person name="Freedman E."/>
            <person name="Gellesch M."/>
            <person name="Goldberg J."/>
            <person name="Griggs A."/>
            <person name="Gujja S."/>
            <person name="Heilman E.R."/>
            <person name="Heiman D.I."/>
            <person name="Hepburn T.A."/>
            <person name="Howarth C."/>
            <person name="Jen D."/>
            <person name="Larson L."/>
            <person name="Mehta T."/>
            <person name="Park D."/>
            <person name="Pearson M."/>
            <person name="Richards J."/>
            <person name="Roberts A."/>
            <person name="Saif S."/>
            <person name="Shea T.D."/>
            <person name="Shenoy N."/>
            <person name="Sisk P."/>
            <person name="Stolte C."/>
            <person name="Sykes S.N."/>
            <person name="Walk T."/>
            <person name="White J."/>
            <person name="Yandava C."/>
            <person name="Haas B."/>
            <person name="Henn M.R."/>
            <person name="Nusbaum C."/>
            <person name="Birren B."/>
        </authorList>
    </citation>
    <scope>NUCLEOTIDE SEQUENCE [LARGE SCALE GENOMIC DNA]</scope>
    <source>
        <strain evidence="1 2">H605</strain>
    </source>
</reference>
<name>A0AAJ3TYN3_ECOLX</name>
<accession>A0AAJ3TYN3</accession>